<dbReference type="AlphaFoldDB" id="A0A239N400"/>
<dbReference type="CDD" id="cd02440">
    <property type="entry name" value="AdoMet_MTases"/>
    <property type="match status" value="1"/>
</dbReference>
<gene>
    <name evidence="7" type="ORF">SAMN05421642_12923</name>
</gene>
<dbReference type="GO" id="GO:0032259">
    <property type="term" value="P:methylation"/>
    <property type="evidence" value="ECO:0007669"/>
    <property type="project" value="UniProtKB-KW"/>
</dbReference>
<comment type="catalytic activity">
    <reaction evidence="5">
        <text>L-glutaminyl-[peptide chain release factor] + S-adenosyl-L-methionine = N(5)-methyl-L-glutaminyl-[peptide chain release factor] + S-adenosyl-L-homocysteine + H(+)</text>
        <dbReference type="Rhea" id="RHEA:42896"/>
        <dbReference type="Rhea" id="RHEA-COMP:10271"/>
        <dbReference type="Rhea" id="RHEA-COMP:10272"/>
        <dbReference type="ChEBI" id="CHEBI:15378"/>
        <dbReference type="ChEBI" id="CHEBI:30011"/>
        <dbReference type="ChEBI" id="CHEBI:57856"/>
        <dbReference type="ChEBI" id="CHEBI:59789"/>
        <dbReference type="ChEBI" id="CHEBI:61891"/>
        <dbReference type="EC" id="2.1.1.297"/>
    </reaction>
</comment>
<dbReference type="InterPro" id="IPR007848">
    <property type="entry name" value="Small_mtfrase_dom"/>
</dbReference>
<keyword evidence="3 7" id="KW-0808">Transferase</keyword>
<dbReference type="NCBIfam" id="TIGR03704">
    <property type="entry name" value="PrmC_rel_meth"/>
    <property type="match status" value="1"/>
</dbReference>
<evidence type="ECO:0000313" key="8">
    <source>
        <dbReference type="Proteomes" id="UP000198327"/>
    </source>
</evidence>
<evidence type="ECO:0000313" key="7">
    <source>
        <dbReference type="EMBL" id="SNT49681.1"/>
    </source>
</evidence>
<dbReference type="PANTHER" id="PTHR18895">
    <property type="entry name" value="HEMK METHYLTRANSFERASE"/>
    <property type="match status" value="1"/>
</dbReference>
<dbReference type="Gene3D" id="3.40.50.150">
    <property type="entry name" value="Vaccinia Virus protein VP39"/>
    <property type="match status" value="1"/>
</dbReference>
<evidence type="ECO:0000256" key="5">
    <source>
        <dbReference type="ARBA" id="ARBA00048391"/>
    </source>
</evidence>
<dbReference type="Proteomes" id="UP000198327">
    <property type="component" value="Unassembled WGS sequence"/>
</dbReference>
<protein>
    <recommendedName>
        <fullName evidence="1">peptide chain release factor N(5)-glutamine methyltransferase</fullName>
        <ecNumber evidence="1">2.1.1.297</ecNumber>
    </recommendedName>
</protein>
<keyword evidence="4" id="KW-0949">S-adenosyl-L-methionine</keyword>
<proteinExistence type="predicted"/>
<dbReference type="EMBL" id="FZOW01000029">
    <property type="protein sequence ID" value="SNT49681.1"/>
    <property type="molecule type" value="Genomic_DNA"/>
</dbReference>
<dbReference type="GO" id="GO:0102559">
    <property type="term" value="F:peptide chain release factor N(5)-glutamine methyltransferase activity"/>
    <property type="evidence" value="ECO:0007669"/>
    <property type="project" value="UniProtKB-EC"/>
</dbReference>
<dbReference type="Pfam" id="PF05175">
    <property type="entry name" value="MTS"/>
    <property type="match status" value="1"/>
</dbReference>
<dbReference type="InterPro" id="IPR022446">
    <property type="entry name" value="MeTrfrase_put"/>
</dbReference>
<dbReference type="InterPro" id="IPR050320">
    <property type="entry name" value="N5-glutamine_MTase"/>
</dbReference>
<organism evidence="7 8">
    <name type="scientific">Rhodococcoides kyotonense</name>
    <dbReference type="NCBI Taxonomy" id="398843"/>
    <lineage>
        <taxon>Bacteria</taxon>
        <taxon>Bacillati</taxon>
        <taxon>Actinomycetota</taxon>
        <taxon>Actinomycetes</taxon>
        <taxon>Mycobacteriales</taxon>
        <taxon>Nocardiaceae</taxon>
        <taxon>Rhodococcoides</taxon>
    </lineage>
</organism>
<keyword evidence="2 7" id="KW-0489">Methyltransferase</keyword>
<keyword evidence="8" id="KW-1185">Reference proteome</keyword>
<name>A0A239N400_9NOCA</name>
<dbReference type="InterPro" id="IPR029063">
    <property type="entry name" value="SAM-dependent_MTases_sf"/>
</dbReference>
<evidence type="ECO:0000256" key="4">
    <source>
        <dbReference type="ARBA" id="ARBA00022691"/>
    </source>
</evidence>
<feature type="domain" description="Methyltransferase small" evidence="6">
    <location>
        <begin position="24"/>
        <end position="126"/>
    </location>
</feature>
<reference evidence="8" key="1">
    <citation type="submission" date="2017-06" db="EMBL/GenBank/DDBJ databases">
        <authorList>
            <person name="Varghese N."/>
            <person name="Submissions S."/>
        </authorList>
    </citation>
    <scope>NUCLEOTIDE SEQUENCE [LARGE SCALE GENOMIC DNA]</scope>
    <source>
        <strain evidence="8">JCM 23211</strain>
    </source>
</reference>
<evidence type="ECO:0000256" key="1">
    <source>
        <dbReference type="ARBA" id="ARBA00012771"/>
    </source>
</evidence>
<accession>A0A239N400</accession>
<evidence type="ECO:0000256" key="2">
    <source>
        <dbReference type="ARBA" id="ARBA00022603"/>
    </source>
</evidence>
<dbReference type="InterPro" id="IPR004556">
    <property type="entry name" value="HemK-like"/>
</dbReference>
<dbReference type="STRING" id="398843.A3K89_23485"/>
<evidence type="ECO:0000259" key="6">
    <source>
        <dbReference type="Pfam" id="PF05175"/>
    </source>
</evidence>
<dbReference type="PANTHER" id="PTHR18895:SF74">
    <property type="entry name" value="MTRF1L RELEASE FACTOR GLUTAMINE METHYLTRANSFERASE"/>
    <property type="match status" value="1"/>
</dbReference>
<sequence>MVCRRAEGTPLEQILGWAEFRGLRVVVEPGVFVPRRRTELLVDQALALGPSTVVDMCCGSGAVAAALAHSVPNLDVHATDIDPVAVQCARRNVDAGHVYEGDLYSPLPQRLRSRVDVIVANAPYVPTDHIASMPTEARDHEPRVALDGGVDGLDLHRRIADDASHWLTDTGHLLIETSEHQAERTRAIIEKAGFDARVIHSEELDATVALGKVLPTENTTTWGNTGADR</sequence>
<dbReference type="EC" id="2.1.1.297" evidence="1"/>
<dbReference type="NCBIfam" id="TIGR00536">
    <property type="entry name" value="hemK_fam"/>
    <property type="match status" value="1"/>
</dbReference>
<evidence type="ECO:0000256" key="3">
    <source>
        <dbReference type="ARBA" id="ARBA00022679"/>
    </source>
</evidence>
<dbReference type="SUPFAM" id="SSF53335">
    <property type="entry name" value="S-adenosyl-L-methionine-dependent methyltransferases"/>
    <property type="match status" value="1"/>
</dbReference>